<dbReference type="EMBL" id="VIFY01000011">
    <property type="protein sequence ID" value="TQB76262.1"/>
    <property type="molecule type" value="Genomic_DNA"/>
</dbReference>
<sequence>MGSFRPGYPSSDERVYMMMVEEVFSSVPDLHAFTHVFTCAGAGSIAAAIFMGFMSRYNVNINANPRSIGIELTEADCIYQSSVKGSLTPSIGTLRTVMAGLSYREPSPTAFEILEWLASDFLVALDSIAVKGMKALAEGHGGVPIVGESSDANMGLLIEAAEDHNL</sequence>
<keyword evidence="4" id="KW-1185">Reference proteome</keyword>
<evidence type="ECO:0000313" key="4">
    <source>
        <dbReference type="Proteomes" id="UP000319663"/>
    </source>
</evidence>
<dbReference type="SUPFAM" id="SSF53686">
    <property type="entry name" value="Tryptophan synthase beta subunit-like PLP-dependent enzymes"/>
    <property type="match status" value="1"/>
</dbReference>
<dbReference type="OrthoDB" id="10059875at2759"/>
<evidence type="ECO:0000256" key="1">
    <source>
        <dbReference type="SAM" id="Phobius"/>
    </source>
</evidence>
<reference evidence="3 4" key="1">
    <citation type="submission" date="2019-06" db="EMBL/GenBank/DDBJ databases">
        <title>Wine fermentation using esterase from Monascus purpureus.</title>
        <authorList>
            <person name="Geng C."/>
            <person name="Zhang Y."/>
        </authorList>
    </citation>
    <scope>NUCLEOTIDE SEQUENCE [LARGE SCALE GENOMIC DNA]</scope>
    <source>
        <strain evidence="3">HQ1</strain>
    </source>
</reference>
<keyword evidence="1" id="KW-0472">Membrane</keyword>
<dbReference type="InterPro" id="IPR001926">
    <property type="entry name" value="TrpB-like_PALP"/>
</dbReference>
<evidence type="ECO:0000259" key="2">
    <source>
        <dbReference type="Pfam" id="PF00291"/>
    </source>
</evidence>
<keyword evidence="1" id="KW-0812">Transmembrane</keyword>
<dbReference type="Proteomes" id="UP000319663">
    <property type="component" value="Unassembled WGS sequence"/>
</dbReference>
<proteinExistence type="predicted"/>
<dbReference type="AlphaFoldDB" id="A0A507R4M9"/>
<dbReference type="PANTHER" id="PTHR42937">
    <property type="match status" value="1"/>
</dbReference>
<dbReference type="STRING" id="5098.A0A507R4M9"/>
<dbReference type="PANTHER" id="PTHR42937:SF1">
    <property type="entry name" value="DIAMINOPROPIONATE AMMONIA-LYASE"/>
    <property type="match status" value="1"/>
</dbReference>
<dbReference type="Gene3D" id="3.40.50.1100">
    <property type="match status" value="1"/>
</dbReference>
<protein>
    <recommendedName>
        <fullName evidence="2">Tryptophan synthase beta chain-like PALP domain-containing protein</fullName>
    </recommendedName>
</protein>
<comment type="caution">
    <text evidence="3">The sequence shown here is derived from an EMBL/GenBank/DDBJ whole genome shotgun (WGS) entry which is preliminary data.</text>
</comment>
<name>A0A507R4M9_MONPU</name>
<dbReference type="Pfam" id="PF00291">
    <property type="entry name" value="PALP"/>
    <property type="match status" value="1"/>
</dbReference>
<dbReference type="InterPro" id="IPR036052">
    <property type="entry name" value="TrpB-like_PALP_sf"/>
</dbReference>
<evidence type="ECO:0000313" key="3">
    <source>
        <dbReference type="EMBL" id="TQB76262.1"/>
    </source>
</evidence>
<feature type="domain" description="Tryptophan synthase beta chain-like PALP" evidence="2">
    <location>
        <begin position="16"/>
        <end position="162"/>
    </location>
</feature>
<feature type="transmembrane region" description="Helical" evidence="1">
    <location>
        <begin position="32"/>
        <end position="53"/>
    </location>
</feature>
<accession>A0A507R4M9</accession>
<organism evidence="3 4">
    <name type="scientific">Monascus purpureus</name>
    <name type="common">Red mold</name>
    <name type="synonym">Monascus anka</name>
    <dbReference type="NCBI Taxonomy" id="5098"/>
    <lineage>
        <taxon>Eukaryota</taxon>
        <taxon>Fungi</taxon>
        <taxon>Dikarya</taxon>
        <taxon>Ascomycota</taxon>
        <taxon>Pezizomycotina</taxon>
        <taxon>Eurotiomycetes</taxon>
        <taxon>Eurotiomycetidae</taxon>
        <taxon>Eurotiales</taxon>
        <taxon>Aspergillaceae</taxon>
        <taxon>Monascus</taxon>
    </lineage>
</organism>
<keyword evidence="1" id="KW-1133">Transmembrane helix</keyword>
<gene>
    <name evidence="3" type="ORF">MPDQ_000569</name>
</gene>